<dbReference type="Proteomes" id="UP001057402">
    <property type="component" value="Chromosome 12"/>
</dbReference>
<dbReference type="EMBL" id="CM042891">
    <property type="protein sequence ID" value="KAI4303584.1"/>
    <property type="molecule type" value="Genomic_DNA"/>
</dbReference>
<evidence type="ECO:0000313" key="1">
    <source>
        <dbReference type="EMBL" id="KAI4303584.1"/>
    </source>
</evidence>
<organism evidence="1 2">
    <name type="scientific">Melastoma candidum</name>
    <dbReference type="NCBI Taxonomy" id="119954"/>
    <lineage>
        <taxon>Eukaryota</taxon>
        <taxon>Viridiplantae</taxon>
        <taxon>Streptophyta</taxon>
        <taxon>Embryophyta</taxon>
        <taxon>Tracheophyta</taxon>
        <taxon>Spermatophyta</taxon>
        <taxon>Magnoliopsida</taxon>
        <taxon>eudicotyledons</taxon>
        <taxon>Gunneridae</taxon>
        <taxon>Pentapetalae</taxon>
        <taxon>rosids</taxon>
        <taxon>malvids</taxon>
        <taxon>Myrtales</taxon>
        <taxon>Melastomataceae</taxon>
        <taxon>Melastomatoideae</taxon>
        <taxon>Melastomateae</taxon>
        <taxon>Melastoma</taxon>
    </lineage>
</organism>
<comment type="caution">
    <text evidence="1">The sequence shown here is derived from an EMBL/GenBank/DDBJ whole genome shotgun (WGS) entry which is preliminary data.</text>
</comment>
<keyword evidence="2" id="KW-1185">Reference proteome</keyword>
<accession>A0ACB9L2N1</accession>
<gene>
    <name evidence="1" type="ORF">MLD38_039193</name>
</gene>
<reference evidence="2" key="1">
    <citation type="journal article" date="2023" name="Front. Plant Sci.">
        <title>Chromosomal-level genome assembly of Melastoma candidum provides insights into trichome evolution.</title>
        <authorList>
            <person name="Zhong Y."/>
            <person name="Wu W."/>
            <person name="Sun C."/>
            <person name="Zou P."/>
            <person name="Liu Y."/>
            <person name="Dai S."/>
            <person name="Zhou R."/>
        </authorList>
    </citation>
    <scope>NUCLEOTIDE SEQUENCE [LARGE SCALE GENOMIC DNA]</scope>
</reference>
<evidence type="ECO:0000313" key="2">
    <source>
        <dbReference type="Proteomes" id="UP001057402"/>
    </source>
</evidence>
<proteinExistence type="predicted"/>
<sequence length="285" mass="31730">MAPKRQPPPPKPPSPPAESSEDDYEDPEEEEEENASEDSGQQSGSEASLEDDSESEQEQATPKPMTSDGKSRAKSSESESKGDGAPLEGTQVETSKKSFRRVWSDEDQLALLRGMIKFVDLEGKDPLAHIEEFSPFVQKSLSFPVTGQQLVVKIRALRFKYRDNEGKDKVFTRASEAEAFKLSRKIWGTEDQKTLAANGGRAKRTTDDRNLDLAGSCPVLTLEMVTLCKQNVGLSENYVRARINAADESKLQLLEERWKKQKLEEASILARKKALEADILAALMR</sequence>
<name>A0ACB9L2N1_9MYRT</name>
<protein>
    <submittedName>
        <fullName evidence="1">Uncharacterized protein</fullName>
    </submittedName>
</protein>